<organism evidence="1">
    <name type="scientific">Caudovirales sp. ctaix4</name>
    <dbReference type="NCBI Taxonomy" id="2827635"/>
    <lineage>
        <taxon>Viruses</taxon>
        <taxon>Duplodnaviria</taxon>
        <taxon>Heunggongvirae</taxon>
        <taxon>Uroviricota</taxon>
        <taxon>Caudoviricetes</taxon>
    </lineage>
</organism>
<accession>A0A8S5S5I0</accession>
<dbReference type="EMBL" id="BK032533">
    <property type="protein sequence ID" value="DAF46182.1"/>
    <property type="molecule type" value="Genomic_DNA"/>
</dbReference>
<reference evidence="1" key="1">
    <citation type="journal article" date="2021" name="Proc. Natl. Acad. Sci. U.S.A.">
        <title>A Catalog of Tens of Thousands of Viruses from Human Metagenomes Reveals Hidden Associations with Chronic Diseases.</title>
        <authorList>
            <person name="Tisza M.J."/>
            <person name="Buck C.B."/>
        </authorList>
    </citation>
    <scope>NUCLEOTIDE SEQUENCE</scope>
    <source>
        <strain evidence="1">Ctaix4</strain>
    </source>
</reference>
<name>A0A8S5S5I0_9CAUD</name>
<protein>
    <submittedName>
        <fullName evidence="1">Tail protein</fullName>
    </submittedName>
</protein>
<dbReference type="SUPFAM" id="SSF69279">
    <property type="entry name" value="Phage tail proteins"/>
    <property type="match status" value="1"/>
</dbReference>
<evidence type="ECO:0000313" key="1">
    <source>
        <dbReference type="EMBL" id="DAF46182.1"/>
    </source>
</evidence>
<proteinExistence type="predicted"/>
<sequence>MANARRALPSVKFNGKNVNTSLGPYLKSIEYTDVACGSSDSLTLNLQNVDMKWLNGWYPNKGDKVEASIQFRDWTAPGKHFSNNCGDFVMDTIGFTGGPLEASFGALAIPASESFKETARTKTWKSVTIKQIGAEIAKKYGLGFAYDASNIKIAKIEQSEKTDSAFLYDVASSYGLAMKVYRSKIIIFDKGKYEKKNPVTKITRADFVDDDWDFKDTLVGTYTGARTSYKNGNNNKEISTFIGLIKENAKGSRVLRINEQSEDINEAKYKAAAKVNESNEKATTISGTIWANPKVVSGVTVTLEGLGKANGKYYVDKVTTTVSDSGTTQDIEMHKCQTRLVHVPAPPAPTPTKPAQKKKNYKVGDIVNFHGGTHYVSSYPGARGYRVRGGPAKITIANGSGKAHPWHLVTTNWSKTHVYGWVDEGTFD</sequence>